<dbReference type="PANTHER" id="PTHR19920:SF0">
    <property type="entry name" value="CYTOSOLIC IRON-SULFUR PROTEIN ASSEMBLY PROTEIN CIAO1-RELATED"/>
    <property type="match status" value="1"/>
</dbReference>
<dbReference type="Pfam" id="PF00400">
    <property type="entry name" value="WD40"/>
    <property type="match status" value="1"/>
</dbReference>
<comment type="caution">
    <text evidence="3">The sequence shown here is derived from an EMBL/GenBank/DDBJ whole genome shotgun (WGS) entry which is preliminary data.</text>
</comment>
<dbReference type="InterPro" id="IPR015943">
    <property type="entry name" value="WD40/YVTN_repeat-like_dom_sf"/>
</dbReference>
<name>A0A2J7ZZF4_9CHLO</name>
<dbReference type="OrthoDB" id="284782at2759"/>
<keyword evidence="1" id="KW-0853">WD repeat</keyword>
<evidence type="ECO:0000256" key="2">
    <source>
        <dbReference type="SAM" id="MobiDB-lite"/>
    </source>
</evidence>
<dbReference type="SUPFAM" id="SSF50978">
    <property type="entry name" value="WD40 repeat-like"/>
    <property type="match status" value="1"/>
</dbReference>
<reference evidence="3 4" key="1">
    <citation type="journal article" date="2017" name="Mol. Biol. Evol.">
        <title>The 4-celled Tetrabaena socialis nuclear genome reveals the essential components for genetic control of cell number at the origin of multicellularity in the volvocine lineage.</title>
        <authorList>
            <person name="Featherston J."/>
            <person name="Arakaki Y."/>
            <person name="Hanschen E.R."/>
            <person name="Ferris P.J."/>
            <person name="Michod R.E."/>
            <person name="Olson B.J.S.C."/>
            <person name="Nozaki H."/>
            <person name="Durand P.M."/>
        </authorList>
    </citation>
    <scope>NUCLEOTIDE SEQUENCE [LARGE SCALE GENOMIC DNA]</scope>
    <source>
        <strain evidence="3 4">NIES-571</strain>
    </source>
</reference>
<dbReference type="GO" id="GO:0097361">
    <property type="term" value="C:cytosolic [4Fe-4S] assembly targeting complex"/>
    <property type="evidence" value="ECO:0007669"/>
    <property type="project" value="TreeGrafter"/>
</dbReference>
<dbReference type="AlphaFoldDB" id="A0A2J7ZZF4"/>
<keyword evidence="4" id="KW-1185">Reference proteome</keyword>
<feature type="region of interest" description="Disordered" evidence="2">
    <location>
        <begin position="203"/>
        <end position="269"/>
    </location>
</feature>
<dbReference type="Gene3D" id="2.170.270.10">
    <property type="entry name" value="SET domain"/>
    <property type="match status" value="1"/>
</dbReference>
<dbReference type="Proteomes" id="UP000236333">
    <property type="component" value="Unassembled WGS sequence"/>
</dbReference>
<dbReference type="InterPro" id="IPR036322">
    <property type="entry name" value="WD40_repeat_dom_sf"/>
</dbReference>
<dbReference type="InterPro" id="IPR001680">
    <property type="entry name" value="WD40_rpt"/>
</dbReference>
<dbReference type="PANTHER" id="PTHR19920">
    <property type="entry name" value="WD40 PROTEIN CIAO1"/>
    <property type="match status" value="1"/>
</dbReference>
<accession>A0A2J7ZZF4</accession>
<protein>
    <submittedName>
        <fullName evidence="3">Putative cytosolic iron-sulfur protein assembly protein CIAO1</fullName>
    </submittedName>
</protein>
<proteinExistence type="predicted"/>
<organism evidence="3 4">
    <name type="scientific">Tetrabaena socialis</name>
    <dbReference type="NCBI Taxonomy" id="47790"/>
    <lineage>
        <taxon>Eukaryota</taxon>
        <taxon>Viridiplantae</taxon>
        <taxon>Chlorophyta</taxon>
        <taxon>core chlorophytes</taxon>
        <taxon>Chlorophyceae</taxon>
        <taxon>CS clade</taxon>
        <taxon>Chlamydomonadales</taxon>
        <taxon>Tetrabaenaceae</taxon>
        <taxon>Tetrabaena</taxon>
    </lineage>
</organism>
<feature type="repeat" description="WD" evidence="1">
    <location>
        <begin position="291"/>
        <end position="323"/>
    </location>
</feature>
<evidence type="ECO:0000313" key="3">
    <source>
        <dbReference type="EMBL" id="PNH05651.1"/>
    </source>
</evidence>
<gene>
    <name evidence="3" type="ORF">TSOC_008064</name>
</gene>
<sequence>MVKKNPQLPQLLQHLPRILKHLSGHKVARTRIGPGAPWDDVPAMRGQESLVVVKALKAGEVLGVYCGELLADLPLLDLPPDLDQLLKESADTAPRVYITAARLGCSLACANDPRRNLAARVKHEADFRAGGPNVEVLDVVVLGCLTLPVMIAIKDIAPGTHAMYSYGTSYWELEQEDGAAFSRMRAVMDAVEVQRARAEAAEAQGRRAEAEEAQRRRAEAEAQRARAEAEAQRARAEAKEAQRRRAEAEVQRARSEEEAGAQRRRADEADARCRALEQQLRMGGPQRVAELEGHENEVKCVAWNPDGRLIATCGRDRSVWIWESMPGREFGCVDVKQVAPGRFGPMSLHERTRRSATTPANVRRLTIIFLLCC</sequence>
<dbReference type="Gene3D" id="2.130.10.10">
    <property type="entry name" value="YVTN repeat-like/Quinoprotein amine dehydrogenase"/>
    <property type="match status" value="1"/>
</dbReference>
<evidence type="ECO:0000256" key="1">
    <source>
        <dbReference type="PROSITE-ProRule" id="PRU00221"/>
    </source>
</evidence>
<dbReference type="SUPFAM" id="SSF82199">
    <property type="entry name" value="SET domain"/>
    <property type="match status" value="1"/>
</dbReference>
<dbReference type="EMBL" id="PGGS01000289">
    <property type="protein sequence ID" value="PNH05651.1"/>
    <property type="molecule type" value="Genomic_DNA"/>
</dbReference>
<evidence type="ECO:0000313" key="4">
    <source>
        <dbReference type="Proteomes" id="UP000236333"/>
    </source>
</evidence>
<dbReference type="PROSITE" id="PS50294">
    <property type="entry name" value="WD_REPEATS_REGION"/>
    <property type="match status" value="1"/>
</dbReference>
<dbReference type="PROSITE" id="PS50082">
    <property type="entry name" value="WD_REPEATS_2"/>
    <property type="match status" value="1"/>
</dbReference>
<dbReference type="InterPro" id="IPR046341">
    <property type="entry name" value="SET_dom_sf"/>
</dbReference>
<dbReference type="GO" id="GO:0016226">
    <property type="term" value="P:iron-sulfur cluster assembly"/>
    <property type="evidence" value="ECO:0007669"/>
    <property type="project" value="TreeGrafter"/>
</dbReference>
<dbReference type="SMART" id="SM00320">
    <property type="entry name" value="WD40"/>
    <property type="match status" value="1"/>
</dbReference>